<dbReference type="EMBL" id="AKKV01000004">
    <property type="protein sequence ID" value="EIT87438.1"/>
    <property type="molecule type" value="Genomic_DNA"/>
</dbReference>
<organism evidence="5 6">
    <name type="scientific">Fictibacillus macauensis ZFHKF-1</name>
    <dbReference type="NCBI Taxonomy" id="1196324"/>
    <lineage>
        <taxon>Bacteria</taxon>
        <taxon>Bacillati</taxon>
        <taxon>Bacillota</taxon>
        <taxon>Bacilli</taxon>
        <taxon>Bacillales</taxon>
        <taxon>Fictibacillaceae</taxon>
        <taxon>Fictibacillus</taxon>
    </lineage>
</organism>
<evidence type="ECO:0000256" key="2">
    <source>
        <dbReference type="ARBA" id="ARBA00022525"/>
    </source>
</evidence>
<gene>
    <name evidence="5" type="ORF">A374_00160</name>
</gene>
<evidence type="ECO:0000313" key="5">
    <source>
        <dbReference type="EMBL" id="EIT87438.1"/>
    </source>
</evidence>
<dbReference type="GO" id="GO:0005576">
    <property type="term" value="C:extracellular region"/>
    <property type="evidence" value="ECO:0007669"/>
    <property type="project" value="UniProtKB-SubCell"/>
</dbReference>
<dbReference type="Proteomes" id="UP000004080">
    <property type="component" value="Unassembled WGS sequence"/>
</dbReference>
<feature type="compositionally biased region" description="Basic and acidic residues" evidence="3">
    <location>
        <begin position="148"/>
        <end position="159"/>
    </location>
</feature>
<reference evidence="5 6" key="1">
    <citation type="journal article" date="2012" name="J. Bacteriol.">
        <title>Genome of Bacillus macauensis ZFHKF-1, a Long-Chain-Forming Bacterium.</title>
        <authorList>
            <person name="Cai L."/>
            <person name="Zhang T."/>
        </authorList>
    </citation>
    <scope>NUCLEOTIDE SEQUENCE [LARGE SCALE GENOMIC DNA]</scope>
    <source>
        <strain evidence="5 6">ZFHKF-1</strain>
    </source>
</reference>
<protein>
    <recommendedName>
        <fullName evidence="4">Pre-toxin TG domain-containing protein</fullName>
    </recommendedName>
</protein>
<feature type="domain" description="Pre-toxin TG" evidence="4">
    <location>
        <begin position="27"/>
        <end position="92"/>
    </location>
</feature>
<evidence type="ECO:0000259" key="4">
    <source>
        <dbReference type="Pfam" id="PF14449"/>
    </source>
</evidence>
<feature type="compositionally biased region" description="Basic and acidic residues" evidence="3">
    <location>
        <begin position="205"/>
        <end position="217"/>
    </location>
</feature>
<dbReference type="InterPro" id="IPR027797">
    <property type="entry name" value="PT-TG_dom"/>
</dbReference>
<dbReference type="PATRIC" id="fig|1196324.3.peg.32"/>
<comment type="subcellular location">
    <subcellularLocation>
        <location evidence="1">Secreted</location>
    </subcellularLocation>
</comment>
<dbReference type="eggNOG" id="ENOG50346W6">
    <property type="taxonomic scope" value="Bacteria"/>
</dbReference>
<feature type="compositionally biased region" description="Polar residues" evidence="3">
    <location>
        <begin position="136"/>
        <end position="147"/>
    </location>
</feature>
<dbReference type="Pfam" id="PF14449">
    <property type="entry name" value="PT-TG"/>
    <property type="match status" value="1"/>
</dbReference>
<evidence type="ECO:0000256" key="1">
    <source>
        <dbReference type="ARBA" id="ARBA00004613"/>
    </source>
</evidence>
<dbReference type="AlphaFoldDB" id="I8UKT2"/>
<dbReference type="RefSeq" id="WP_007200143.1">
    <property type="nucleotide sequence ID" value="NZ_AKKV01000004.1"/>
</dbReference>
<keyword evidence="2" id="KW-0964">Secreted</keyword>
<feature type="region of interest" description="Disordered" evidence="3">
    <location>
        <begin position="98"/>
        <end position="226"/>
    </location>
</feature>
<name>I8UKT2_9BACL</name>
<accession>I8UKT2</accession>
<evidence type="ECO:0000313" key="6">
    <source>
        <dbReference type="Proteomes" id="UP000004080"/>
    </source>
</evidence>
<proteinExistence type="predicted"/>
<evidence type="ECO:0000256" key="3">
    <source>
        <dbReference type="SAM" id="MobiDB-lite"/>
    </source>
</evidence>
<keyword evidence="6" id="KW-1185">Reference proteome</keyword>
<comment type="caution">
    <text evidence="5">The sequence shown here is derived from an EMBL/GenBank/DDBJ whole genome shotgun (WGS) entry which is preliminary data.</text>
</comment>
<dbReference type="STRING" id="1196324.A374_00160"/>
<feature type="compositionally biased region" description="Polar residues" evidence="3">
    <location>
        <begin position="193"/>
        <end position="202"/>
    </location>
</feature>
<sequence>MRKGDTLSAEVVTELPEEKTEEPEEVGWWEKTKMVVSELTGYSDAKALYTGVDESGEKLSGWDKVVKSASLLPVGRIFKVGKVTYKLVKGSKVASKITKGRRVSKSTGNAPVPTKPGGGSNTDDFVNLHSRKHMYDSSSTSTPNRSQYGKDVDVGKLRNETTTNPDKAYSNWPNPNNPNPNKITKYYKEFDGNISTPDTPTGSHRVFDNLDNIDKSSHFPYVSRKK</sequence>
<feature type="region of interest" description="Disordered" evidence="3">
    <location>
        <begin position="1"/>
        <end position="25"/>
    </location>
</feature>